<dbReference type="PANTHER" id="PTHR46365">
    <property type="entry name" value="COPPER TRANSPORT PROTEIN ATOX1"/>
    <property type="match status" value="1"/>
</dbReference>
<evidence type="ECO:0000256" key="2">
    <source>
        <dbReference type="ARBA" id="ARBA00022723"/>
    </source>
</evidence>
<dbReference type="SUPFAM" id="SSF55008">
    <property type="entry name" value="HMA, heavy metal-associated domain"/>
    <property type="match status" value="1"/>
</dbReference>
<evidence type="ECO:0000256" key="6">
    <source>
        <dbReference type="ARBA" id="ARBA00023186"/>
    </source>
</evidence>
<keyword evidence="3" id="KW-0187">Copper transport</keyword>
<dbReference type="Pfam" id="PF00403">
    <property type="entry name" value="HMA"/>
    <property type="match status" value="1"/>
</dbReference>
<dbReference type="InterPro" id="IPR051881">
    <property type="entry name" value="Copper_transport_ATOX1-like"/>
</dbReference>
<dbReference type="InterPro" id="IPR006121">
    <property type="entry name" value="HMA_dom"/>
</dbReference>
<name>A0AAW1CM99_9HEMI</name>
<keyword evidence="5" id="KW-0406">Ion transport</keyword>
<evidence type="ECO:0000256" key="9">
    <source>
        <dbReference type="ARBA" id="ARBA00040962"/>
    </source>
</evidence>
<evidence type="ECO:0000256" key="8">
    <source>
        <dbReference type="ARBA" id="ARBA00038171"/>
    </source>
</evidence>
<dbReference type="Proteomes" id="UP001461498">
    <property type="component" value="Unassembled WGS sequence"/>
</dbReference>
<evidence type="ECO:0000256" key="3">
    <source>
        <dbReference type="ARBA" id="ARBA00022796"/>
    </source>
</evidence>
<dbReference type="GO" id="GO:0046872">
    <property type="term" value="F:metal ion binding"/>
    <property type="evidence" value="ECO:0007669"/>
    <property type="project" value="UniProtKB-KW"/>
</dbReference>
<protein>
    <recommendedName>
        <fullName evidence="9">Copper transport protein ATOX1</fullName>
    </recommendedName>
    <alternativeName>
        <fullName evidence="10">Metal transport protein ATX1</fullName>
    </alternativeName>
</protein>
<feature type="domain" description="HMA" evidence="12">
    <location>
        <begin position="3"/>
        <end position="69"/>
    </location>
</feature>
<dbReference type="PANTHER" id="PTHR46365:SF1">
    <property type="entry name" value="COPPER TRANSPORT PROTEIN ATOX1"/>
    <property type="match status" value="1"/>
</dbReference>
<keyword evidence="4" id="KW-0186">Copper</keyword>
<dbReference type="EMBL" id="JAPXFL010000014">
    <property type="protein sequence ID" value="KAK9497622.1"/>
    <property type="molecule type" value="Genomic_DNA"/>
</dbReference>
<organism evidence="13 14">
    <name type="scientific">Rhynocoris fuscipes</name>
    <dbReference type="NCBI Taxonomy" id="488301"/>
    <lineage>
        <taxon>Eukaryota</taxon>
        <taxon>Metazoa</taxon>
        <taxon>Ecdysozoa</taxon>
        <taxon>Arthropoda</taxon>
        <taxon>Hexapoda</taxon>
        <taxon>Insecta</taxon>
        <taxon>Pterygota</taxon>
        <taxon>Neoptera</taxon>
        <taxon>Paraneoptera</taxon>
        <taxon>Hemiptera</taxon>
        <taxon>Heteroptera</taxon>
        <taxon>Panheteroptera</taxon>
        <taxon>Cimicomorpha</taxon>
        <taxon>Reduviidae</taxon>
        <taxon>Harpactorinae</taxon>
        <taxon>Harpactorini</taxon>
        <taxon>Rhynocoris</taxon>
    </lineage>
</organism>
<dbReference type="PROSITE" id="PS50846">
    <property type="entry name" value="HMA_2"/>
    <property type="match status" value="1"/>
</dbReference>
<evidence type="ECO:0000256" key="7">
    <source>
        <dbReference type="ARBA" id="ARBA00037651"/>
    </source>
</evidence>
<evidence type="ECO:0000259" key="12">
    <source>
        <dbReference type="PROSITE" id="PS50846"/>
    </source>
</evidence>
<keyword evidence="6" id="KW-0143">Chaperone</keyword>
<dbReference type="AlphaFoldDB" id="A0AAW1CM99"/>
<reference evidence="13 14" key="1">
    <citation type="submission" date="2022-12" db="EMBL/GenBank/DDBJ databases">
        <title>Chromosome-level genome assembly of true bugs.</title>
        <authorList>
            <person name="Ma L."/>
            <person name="Li H."/>
        </authorList>
    </citation>
    <scope>NUCLEOTIDE SEQUENCE [LARGE SCALE GENOMIC DNA]</scope>
    <source>
        <strain evidence="13">Lab_2022b</strain>
    </source>
</reference>
<accession>A0AAW1CM99</accession>
<keyword evidence="14" id="KW-1185">Reference proteome</keyword>
<evidence type="ECO:0000256" key="4">
    <source>
        <dbReference type="ARBA" id="ARBA00023008"/>
    </source>
</evidence>
<dbReference type="InterPro" id="IPR036163">
    <property type="entry name" value="HMA_dom_sf"/>
</dbReference>
<evidence type="ECO:0000256" key="10">
    <source>
        <dbReference type="ARBA" id="ARBA00043201"/>
    </source>
</evidence>
<evidence type="ECO:0000313" key="13">
    <source>
        <dbReference type="EMBL" id="KAK9497622.1"/>
    </source>
</evidence>
<comment type="function">
    <text evidence="7">Binds and deliver cytosolic copper to the copper ATPase proteins. May be important in cellular antioxidant defense.</text>
</comment>
<gene>
    <name evidence="13" type="ORF">O3M35_004314</name>
</gene>
<evidence type="ECO:0000313" key="14">
    <source>
        <dbReference type="Proteomes" id="UP001461498"/>
    </source>
</evidence>
<proteinExistence type="inferred from homology"/>
<dbReference type="GO" id="GO:0006825">
    <property type="term" value="P:copper ion transport"/>
    <property type="evidence" value="ECO:0007669"/>
    <property type="project" value="UniProtKB-KW"/>
</dbReference>
<comment type="caution">
    <text evidence="13">The sequence shown here is derived from an EMBL/GenBank/DDBJ whole genome shotgun (WGS) entry which is preliminary data.</text>
</comment>
<dbReference type="GO" id="GO:0005829">
    <property type="term" value="C:cytosol"/>
    <property type="evidence" value="ECO:0007669"/>
    <property type="project" value="TreeGrafter"/>
</dbReference>
<dbReference type="Gene3D" id="3.30.70.100">
    <property type="match status" value="1"/>
</dbReference>
<comment type="similarity">
    <text evidence="8">Belongs to the ATX1 family.</text>
</comment>
<comment type="subunit">
    <text evidence="11">Homodimer. Interacts with ATP7B. Interacts with ATP7A. Interacts (via dimer form) with SLC31A1 (via C-terminal domain); this interaction improves ATOX1 stability and controls intracellular Cu(I) levels.</text>
</comment>
<sequence length="74" mass="8213">MASQCYKFKVKLSCMSCVRAVERVLAKNNGNGEIISQDISLEDQTVAVTTTLSLEKVQEILNKTGLEYETLKNS</sequence>
<evidence type="ECO:0000256" key="1">
    <source>
        <dbReference type="ARBA" id="ARBA00022448"/>
    </source>
</evidence>
<evidence type="ECO:0000256" key="11">
    <source>
        <dbReference type="ARBA" id="ARBA00046351"/>
    </source>
</evidence>
<keyword evidence="2" id="KW-0479">Metal-binding</keyword>
<dbReference type="GO" id="GO:0016531">
    <property type="term" value="F:copper chaperone activity"/>
    <property type="evidence" value="ECO:0007669"/>
    <property type="project" value="TreeGrafter"/>
</dbReference>
<evidence type="ECO:0000256" key="5">
    <source>
        <dbReference type="ARBA" id="ARBA00023065"/>
    </source>
</evidence>
<keyword evidence="1" id="KW-0813">Transport</keyword>
<dbReference type="CDD" id="cd00371">
    <property type="entry name" value="HMA"/>
    <property type="match status" value="1"/>
</dbReference>